<dbReference type="GO" id="GO:0006307">
    <property type="term" value="P:DNA alkylation repair"/>
    <property type="evidence" value="ECO:0007669"/>
    <property type="project" value="UniProtKB-UniRule"/>
</dbReference>
<evidence type="ECO:0000256" key="8">
    <source>
        <dbReference type="ARBA" id="ARBA00049348"/>
    </source>
</evidence>
<dbReference type="Proteomes" id="UP000214746">
    <property type="component" value="Unassembled WGS sequence"/>
</dbReference>
<dbReference type="FunFam" id="1.10.10.10:FF:000214">
    <property type="entry name" value="Methylated-DNA--protein-cysteine methyltransferase"/>
    <property type="match status" value="1"/>
</dbReference>
<dbReference type="SUPFAM" id="SSF46767">
    <property type="entry name" value="Methylated DNA-protein cysteine methyltransferase, C-terminal domain"/>
    <property type="match status" value="1"/>
</dbReference>
<evidence type="ECO:0000259" key="10">
    <source>
        <dbReference type="Pfam" id="PF01035"/>
    </source>
</evidence>
<evidence type="ECO:0000256" key="6">
    <source>
        <dbReference type="ARBA" id="ARBA00022763"/>
    </source>
</evidence>
<dbReference type="InterPro" id="IPR036631">
    <property type="entry name" value="MGMT_N_sf"/>
</dbReference>
<dbReference type="AlphaFoldDB" id="A0A2W1NJU3"/>
<keyword evidence="7 9" id="KW-0234">DNA repair</keyword>
<dbReference type="GO" id="GO:0003908">
    <property type="term" value="F:methylated-DNA-[protein]-cysteine S-methyltransferase activity"/>
    <property type="evidence" value="ECO:0007669"/>
    <property type="project" value="UniProtKB-UniRule"/>
</dbReference>
<keyword evidence="6 9" id="KW-0227">DNA damage</keyword>
<dbReference type="EC" id="2.1.1.63" evidence="9"/>
<evidence type="ECO:0000256" key="5">
    <source>
        <dbReference type="ARBA" id="ARBA00022679"/>
    </source>
</evidence>
<comment type="similarity">
    <text evidence="2 9">Belongs to the MGMT family.</text>
</comment>
<evidence type="ECO:0000256" key="4">
    <source>
        <dbReference type="ARBA" id="ARBA00022603"/>
    </source>
</evidence>
<comment type="subcellular location">
    <subcellularLocation>
        <location evidence="9">Cytoplasm</location>
    </subcellularLocation>
</comment>
<accession>A0A2W1NJU3</accession>
<dbReference type="InterPro" id="IPR001497">
    <property type="entry name" value="MethylDNA_cys_MeTrfase_AS"/>
</dbReference>
<dbReference type="InterPro" id="IPR036388">
    <property type="entry name" value="WH-like_DNA-bd_sf"/>
</dbReference>
<dbReference type="SUPFAM" id="SSF53155">
    <property type="entry name" value="Methylated DNA-protein cysteine methyltransferase domain"/>
    <property type="match status" value="1"/>
</dbReference>
<evidence type="ECO:0000313" key="12">
    <source>
        <dbReference type="EMBL" id="PZE19745.1"/>
    </source>
</evidence>
<gene>
    <name evidence="12" type="ORF">CBW46_016465</name>
</gene>
<dbReference type="RefSeq" id="WP_089201093.1">
    <property type="nucleotide sequence ID" value="NZ_NHRJ02000013.1"/>
</dbReference>
<sequence length="174" mass="19351">MLCMRYTEIDSPIGPLVLGTAGSALCLIEFGRFADVEPKLQQWSQRWFKTREWRSDHAALRNVEEQLQQYFACDRRTFDVPLDLRGTPFQVKVWEALVRIPYGTVCSYKDIGQAINGVKAVRAVGGANHRNPIPIIVPCHRVIGANGSLVGYGGGLNVKAYLLQTEGCEISSAR</sequence>
<dbReference type="PROSITE" id="PS00374">
    <property type="entry name" value="MGMT"/>
    <property type="match status" value="1"/>
</dbReference>
<evidence type="ECO:0000256" key="9">
    <source>
        <dbReference type="HAMAP-Rule" id="MF_00772"/>
    </source>
</evidence>
<keyword evidence="4 9" id="KW-0489">Methyltransferase</keyword>
<evidence type="ECO:0000313" key="13">
    <source>
        <dbReference type="Proteomes" id="UP000214746"/>
    </source>
</evidence>
<comment type="function">
    <text evidence="9">Involved in the cellular defense against the biological effects of O6-methylguanine (O6-MeG) and O4-methylthymine (O4-MeT) in DNA. Repairs the methylated nucleobase in DNA by stoichiometrically transferring the methyl group to a cysteine residue in the enzyme. This is a suicide reaction: the enzyme is irreversibly inactivated.</text>
</comment>
<dbReference type="Pfam" id="PF02870">
    <property type="entry name" value="Methyltransf_1N"/>
    <property type="match status" value="1"/>
</dbReference>
<dbReference type="Pfam" id="PF01035">
    <property type="entry name" value="DNA_binding_1"/>
    <property type="match status" value="1"/>
</dbReference>
<comment type="catalytic activity">
    <reaction evidence="1 9">
        <text>a 4-O-methyl-thymidine in DNA + L-cysteinyl-[protein] = a thymidine in DNA + S-methyl-L-cysteinyl-[protein]</text>
        <dbReference type="Rhea" id="RHEA:53428"/>
        <dbReference type="Rhea" id="RHEA-COMP:10131"/>
        <dbReference type="Rhea" id="RHEA-COMP:10132"/>
        <dbReference type="Rhea" id="RHEA-COMP:13555"/>
        <dbReference type="Rhea" id="RHEA-COMP:13556"/>
        <dbReference type="ChEBI" id="CHEBI:29950"/>
        <dbReference type="ChEBI" id="CHEBI:82612"/>
        <dbReference type="ChEBI" id="CHEBI:137386"/>
        <dbReference type="ChEBI" id="CHEBI:137387"/>
        <dbReference type="EC" id="2.1.1.63"/>
    </reaction>
</comment>
<dbReference type="GO" id="GO:0032259">
    <property type="term" value="P:methylation"/>
    <property type="evidence" value="ECO:0007669"/>
    <property type="project" value="UniProtKB-KW"/>
</dbReference>
<dbReference type="PANTHER" id="PTHR10815:SF5">
    <property type="entry name" value="METHYLATED-DNA--PROTEIN-CYSTEINE METHYLTRANSFERASE"/>
    <property type="match status" value="1"/>
</dbReference>
<dbReference type="PANTHER" id="PTHR10815">
    <property type="entry name" value="METHYLATED-DNA--PROTEIN-CYSTEINE METHYLTRANSFERASE"/>
    <property type="match status" value="1"/>
</dbReference>
<dbReference type="EMBL" id="NHRJ02000013">
    <property type="protein sequence ID" value="PZE19745.1"/>
    <property type="molecule type" value="Genomic_DNA"/>
</dbReference>
<evidence type="ECO:0000256" key="3">
    <source>
        <dbReference type="ARBA" id="ARBA00022490"/>
    </source>
</evidence>
<dbReference type="InterPro" id="IPR008332">
    <property type="entry name" value="MethylG_MeTrfase_N"/>
</dbReference>
<dbReference type="GO" id="GO:0005737">
    <property type="term" value="C:cytoplasm"/>
    <property type="evidence" value="ECO:0007669"/>
    <property type="project" value="UniProtKB-SubCell"/>
</dbReference>
<feature type="domain" description="Methylated-DNA-[protein]-cysteine S-methyltransferase DNA binding" evidence="10">
    <location>
        <begin position="88"/>
        <end position="167"/>
    </location>
</feature>
<evidence type="ECO:0000256" key="7">
    <source>
        <dbReference type="ARBA" id="ARBA00023204"/>
    </source>
</evidence>
<dbReference type="Gene3D" id="1.10.10.10">
    <property type="entry name" value="Winged helix-like DNA-binding domain superfamily/Winged helix DNA-binding domain"/>
    <property type="match status" value="1"/>
</dbReference>
<dbReference type="InterPro" id="IPR014048">
    <property type="entry name" value="MethylDNA_cys_MeTrfase_DNA-bd"/>
</dbReference>
<dbReference type="OrthoDB" id="9802228at2"/>
<feature type="active site" description="Nucleophile; methyl group acceptor" evidence="9">
    <location>
        <position position="139"/>
    </location>
</feature>
<dbReference type="InterPro" id="IPR023546">
    <property type="entry name" value="MGMT"/>
</dbReference>
<proteinExistence type="inferred from homology"/>
<dbReference type="HAMAP" id="MF_00772">
    <property type="entry name" value="OGT"/>
    <property type="match status" value="1"/>
</dbReference>
<comment type="miscellaneous">
    <text evidence="9">This enzyme catalyzes only one turnover and therefore is not strictly catalytic. According to one definition, an enzyme is a biocatalyst that acts repeatedly and over many reaction cycles.</text>
</comment>
<evidence type="ECO:0000256" key="1">
    <source>
        <dbReference type="ARBA" id="ARBA00001286"/>
    </source>
</evidence>
<name>A0A2W1NJU3_PAEXE</name>
<comment type="catalytic activity">
    <reaction evidence="8 9">
        <text>a 6-O-methyl-2'-deoxyguanosine in DNA + L-cysteinyl-[protein] = S-methyl-L-cysteinyl-[protein] + a 2'-deoxyguanosine in DNA</text>
        <dbReference type="Rhea" id="RHEA:24000"/>
        <dbReference type="Rhea" id="RHEA-COMP:10131"/>
        <dbReference type="Rhea" id="RHEA-COMP:10132"/>
        <dbReference type="Rhea" id="RHEA-COMP:11367"/>
        <dbReference type="Rhea" id="RHEA-COMP:11368"/>
        <dbReference type="ChEBI" id="CHEBI:29950"/>
        <dbReference type="ChEBI" id="CHEBI:82612"/>
        <dbReference type="ChEBI" id="CHEBI:85445"/>
        <dbReference type="ChEBI" id="CHEBI:85448"/>
        <dbReference type="EC" id="2.1.1.63"/>
    </reaction>
</comment>
<dbReference type="Gene3D" id="3.30.160.70">
    <property type="entry name" value="Methylated DNA-protein cysteine methyltransferase domain"/>
    <property type="match status" value="1"/>
</dbReference>
<dbReference type="InterPro" id="IPR036217">
    <property type="entry name" value="MethylDNA_cys_MeTrfase_DNAb"/>
</dbReference>
<evidence type="ECO:0000259" key="11">
    <source>
        <dbReference type="Pfam" id="PF02870"/>
    </source>
</evidence>
<keyword evidence="3 9" id="KW-0963">Cytoplasm</keyword>
<protein>
    <recommendedName>
        <fullName evidence="9">Methylated-DNA--protein-cysteine methyltransferase</fullName>
        <ecNumber evidence="9">2.1.1.63</ecNumber>
    </recommendedName>
    <alternativeName>
        <fullName evidence="9">6-O-methylguanine-DNA methyltransferase</fullName>
        <shortName evidence="9">MGMT</shortName>
    </alternativeName>
    <alternativeName>
        <fullName evidence="9">O-6-methylguanine-DNA-alkyltransferase</fullName>
    </alternativeName>
</protein>
<keyword evidence="5 9" id="KW-0808">Transferase</keyword>
<comment type="caution">
    <text evidence="12">The sequence shown here is derived from an EMBL/GenBank/DDBJ whole genome shotgun (WGS) entry which is preliminary data.</text>
</comment>
<reference evidence="12" key="1">
    <citation type="submission" date="2018-06" db="EMBL/GenBank/DDBJ databases">
        <title>Paenibacillus xerothermodurans sp. nov. an extremely dry heat resistant spore forming bacterium isolated from the soil of Cape Canaveral, Florida.</title>
        <authorList>
            <person name="Seuylemezian A."/>
            <person name="Kaur N."/>
            <person name="Patil P."/>
            <person name="Patil P."/>
            <person name="Mayilraj S."/>
            <person name="Vaishampayan P."/>
        </authorList>
    </citation>
    <scope>NUCLEOTIDE SEQUENCE [LARGE SCALE GENOMIC DNA]</scope>
    <source>
        <strain evidence="12">ATCC 27380</strain>
    </source>
</reference>
<organism evidence="12 13">
    <name type="scientific">Paenibacillus xerothermodurans</name>
    <dbReference type="NCBI Taxonomy" id="1977292"/>
    <lineage>
        <taxon>Bacteria</taxon>
        <taxon>Bacillati</taxon>
        <taxon>Bacillota</taxon>
        <taxon>Bacilli</taxon>
        <taxon>Bacillales</taxon>
        <taxon>Paenibacillaceae</taxon>
        <taxon>Paenibacillus</taxon>
    </lineage>
</organism>
<evidence type="ECO:0000256" key="2">
    <source>
        <dbReference type="ARBA" id="ARBA00008711"/>
    </source>
</evidence>
<dbReference type="CDD" id="cd06445">
    <property type="entry name" value="ATase"/>
    <property type="match status" value="1"/>
</dbReference>
<feature type="domain" description="Methylguanine DNA methyltransferase ribonuclease-like" evidence="11">
    <location>
        <begin position="4"/>
        <end position="84"/>
    </location>
</feature>
<keyword evidence="13" id="KW-1185">Reference proteome</keyword>
<dbReference type="NCBIfam" id="TIGR00589">
    <property type="entry name" value="ogt"/>
    <property type="match status" value="1"/>
</dbReference>